<sequence>MMIVDLVDEFDFKDRLVALGAPVQDCENISDIASMLSDWAADDQNRVAIQALYDELQNPETTVLPEIDVVLADILK</sequence>
<protein>
    <submittedName>
        <fullName evidence="1">Uncharacterized protein</fullName>
    </submittedName>
</protein>
<organism evidence="1 2">
    <name type="scientific">Maribrevibacterium harenarium</name>
    <dbReference type="NCBI Taxonomy" id="2589817"/>
    <lineage>
        <taxon>Bacteria</taxon>
        <taxon>Pseudomonadati</taxon>
        <taxon>Pseudomonadota</taxon>
        <taxon>Gammaproteobacteria</taxon>
        <taxon>Oceanospirillales</taxon>
        <taxon>Oceanospirillaceae</taxon>
        <taxon>Maribrevibacterium</taxon>
    </lineage>
</organism>
<keyword evidence="2" id="KW-1185">Reference proteome</keyword>
<comment type="caution">
    <text evidence="1">The sequence shown here is derived from an EMBL/GenBank/DDBJ whole genome shotgun (WGS) entry which is preliminary data.</text>
</comment>
<dbReference type="RefSeq" id="WP_140589064.1">
    <property type="nucleotide sequence ID" value="NZ_VFRR01000019.1"/>
</dbReference>
<accession>A0A501WQF6</accession>
<reference evidence="1 2" key="1">
    <citation type="submission" date="2019-06" db="EMBL/GenBank/DDBJ databases">
        <title>A novel bacterium of genus Marinomonas, isolated from coastal sand.</title>
        <authorList>
            <person name="Huang H."/>
            <person name="Mo K."/>
            <person name="Hu Y."/>
        </authorList>
    </citation>
    <scope>NUCLEOTIDE SEQUENCE [LARGE SCALE GENOMIC DNA]</scope>
    <source>
        <strain evidence="1 2">HB171799</strain>
    </source>
</reference>
<evidence type="ECO:0000313" key="2">
    <source>
        <dbReference type="Proteomes" id="UP000315901"/>
    </source>
</evidence>
<evidence type="ECO:0000313" key="1">
    <source>
        <dbReference type="EMBL" id="TPE50565.1"/>
    </source>
</evidence>
<gene>
    <name evidence="1" type="ORF">FJM67_10415</name>
</gene>
<dbReference type="Proteomes" id="UP000315901">
    <property type="component" value="Unassembled WGS sequence"/>
</dbReference>
<dbReference type="AlphaFoldDB" id="A0A501WQF6"/>
<dbReference type="OrthoDB" id="6169664at2"/>
<name>A0A501WQF6_9GAMM</name>
<dbReference type="EMBL" id="VFRR01000019">
    <property type="protein sequence ID" value="TPE50565.1"/>
    <property type="molecule type" value="Genomic_DNA"/>
</dbReference>
<proteinExistence type="predicted"/>